<accession>A0A8R7TPR9</accession>
<reference evidence="2" key="1">
    <citation type="journal article" date="2013" name="Nature">
        <title>Draft genome of the wheat A-genome progenitor Triticum urartu.</title>
        <authorList>
            <person name="Ling H.Q."/>
            <person name="Zhao S."/>
            <person name="Liu D."/>
            <person name="Wang J."/>
            <person name="Sun H."/>
            <person name="Zhang C."/>
            <person name="Fan H."/>
            <person name="Li D."/>
            <person name="Dong L."/>
            <person name="Tao Y."/>
            <person name="Gao C."/>
            <person name="Wu H."/>
            <person name="Li Y."/>
            <person name="Cui Y."/>
            <person name="Guo X."/>
            <person name="Zheng S."/>
            <person name="Wang B."/>
            <person name="Yu K."/>
            <person name="Liang Q."/>
            <person name="Yang W."/>
            <person name="Lou X."/>
            <person name="Chen J."/>
            <person name="Feng M."/>
            <person name="Jian J."/>
            <person name="Zhang X."/>
            <person name="Luo G."/>
            <person name="Jiang Y."/>
            <person name="Liu J."/>
            <person name="Wang Z."/>
            <person name="Sha Y."/>
            <person name="Zhang B."/>
            <person name="Wu H."/>
            <person name="Tang D."/>
            <person name="Shen Q."/>
            <person name="Xue P."/>
            <person name="Zou S."/>
            <person name="Wang X."/>
            <person name="Liu X."/>
            <person name="Wang F."/>
            <person name="Yang Y."/>
            <person name="An X."/>
            <person name="Dong Z."/>
            <person name="Zhang K."/>
            <person name="Zhang X."/>
            <person name="Luo M.C."/>
            <person name="Dvorak J."/>
            <person name="Tong Y."/>
            <person name="Wang J."/>
            <person name="Yang H."/>
            <person name="Li Z."/>
            <person name="Wang D."/>
            <person name="Zhang A."/>
            <person name="Wang J."/>
        </authorList>
    </citation>
    <scope>NUCLEOTIDE SEQUENCE</scope>
    <source>
        <strain evidence="2">cv. G1812</strain>
    </source>
</reference>
<name>A0A8R7TPR9_TRIUA</name>
<organism evidence="1 2">
    <name type="scientific">Triticum urartu</name>
    <name type="common">Red wild einkorn</name>
    <name type="synonym">Crithodium urartu</name>
    <dbReference type="NCBI Taxonomy" id="4572"/>
    <lineage>
        <taxon>Eukaryota</taxon>
        <taxon>Viridiplantae</taxon>
        <taxon>Streptophyta</taxon>
        <taxon>Embryophyta</taxon>
        <taxon>Tracheophyta</taxon>
        <taxon>Spermatophyta</taxon>
        <taxon>Magnoliopsida</taxon>
        <taxon>Liliopsida</taxon>
        <taxon>Poales</taxon>
        <taxon>Poaceae</taxon>
        <taxon>BOP clade</taxon>
        <taxon>Pooideae</taxon>
        <taxon>Triticodae</taxon>
        <taxon>Triticeae</taxon>
        <taxon>Triticinae</taxon>
        <taxon>Triticum</taxon>
    </lineage>
</organism>
<reference evidence="1" key="2">
    <citation type="submission" date="2018-03" db="EMBL/GenBank/DDBJ databases">
        <title>The Triticum urartu genome reveals the dynamic nature of wheat genome evolution.</title>
        <authorList>
            <person name="Ling H."/>
            <person name="Ma B."/>
            <person name="Shi X."/>
            <person name="Liu H."/>
            <person name="Dong L."/>
            <person name="Sun H."/>
            <person name="Cao Y."/>
            <person name="Gao Q."/>
            <person name="Zheng S."/>
            <person name="Li Y."/>
            <person name="Yu Y."/>
            <person name="Du H."/>
            <person name="Qi M."/>
            <person name="Li Y."/>
            <person name="Yu H."/>
            <person name="Cui Y."/>
            <person name="Wang N."/>
            <person name="Chen C."/>
            <person name="Wu H."/>
            <person name="Zhao Y."/>
            <person name="Zhang J."/>
            <person name="Li Y."/>
            <person name="Zhou W."/>
            <person name="Zhang B."/>
            <person name="Hu W."/>
            <person name="Eijk M."/>
            <person name="Tang J."/>
            <person name="Witsenboer H."/>
            <person name="Zhao S."/>
            <person name="Li Z."/>
            <person name="Zhang A."/>
            <person name="Wang D."/>
            <person name="Liang C."/>
        </authorList>
    </citation>
    <scope>NUCLEOTIDE SEQUENCE [LARGE SCALE GENOMIC DNA]</scope>
    <source>
        <strain evidence="1">cv. G1812</strain>
    </source>
</reference>
<reference evidence="1" key="3">
    <citation type="submission" date="2022-06" db="UniProtKB">
        <authorList>
            <consortium name="EnsemblPlants"/>
        </authorList>
    </citation>
    <scope>IDENTIFICATION</scope>
</reference>
<dbReference type="Gramene" id="TuG1812G0200006351.01.T01">
    <property type="protein sequence ID" value="TuG1812G0200006351.01.T01.cds369946"/>
    <property type="gene ID" value="TuG1812G0200006351.01"/>
</dbReference>
<dbReference type="AlphaFoldDB" id="A0A8R7TPR9"/>
<dbReference type="EnsemblPlants" id="TuG1812G0200006351.01.T01">
    <property type="protein sequence ID" value="TuG1812G0200006351.01.T01.cds369946"/>
    <property type="gene ID" value="TuG1812G0200006351.01"/>
</dbReference>
<sequence length="118" mass="13387">MCPRYKNVIETCGMGCLLNFVRIEVPLRLVKWLASRFDVPSSEFQLKKKFIPITKYDIHNILDLPVDGEPLLCDPESGRDFVLSLISICQVFLQSLSSPRSLNLPKSSCLTMIFSYAS</sequence>
<protein>
    <submittedName>
        <fullName evidence="1">Uncharacterized protein</fullName>
    </submittedName>
</protein>
<keyword evidence="2" id="KW-1185">Reference proteome</keyword>
<evidence type="ECO:0000313" key="1">
    <source>
        <dbReference type="EnsemblPlants" id="TuG1812G0200006351.01.T01.cds369946"/>
    </source>
</evidence>
<dbReference type="Proteomes" id="UP000015106">
    <property type="component" value="Chromosome 2"/>
</dbReference>
<proteinExistence type="predicted"/>
<evidence type="ECO:0000313" key="2">
    <source>
        <dbReference type="Proteomes" id="UP000015106"/>
    </source>
</evidence>